<dbReference type="Proteomes" id="UP000828390">
    <property type="component" value="Unassembled WGS sequence"/>
</dbReference>
<dbReference type="AlphaFoldDB" id="A0A9D4R1G3"/>
<keyword evidence="2" id="KW-1185">Reference proteome</keyword>
<name>A0A9D4R1G3_DREPO</name>
<reference evidence="1" key="1">
    <citation type="journal article" date="2019" name="bioRxiv">
        <title>The Genome of the Zebra Mussel, Dreissena polymorpha: A Resource for Invasive Species Research.</title>
        <authorList>
            <person name="McCartney M.A."/>
            <person name="Auch B."/>
            <person name="Kono T."/>
            <person name="Mallez S."/>
            <person name="Zhang Y."/>
            <person name="Obille A."/>
            <person name="Becker A."/>
            <person name="Abrahante J.E."/>
            <person name="Garbe J."/>
            <person name="Badalamenti J.P."/>
            <person name="Herman A."/>
            <person name="Mangelson H."/>
            <person name="Liachko I."/>
            <person name="Sullivan S."/>
            <person name="Sone E.D."/>
            <person name="Koren S."/>
            <person name="Silverstein K.A.T."/>
            <person name="Beckman K.B."/>
            <person name="Gohl D.M."/>
        </authorList>
    </citation>
    <scope>NUCLEOTIDE SEQUENCE</scope>
    <source>
        <strain evidence="1">Duluth1</strain>
        <tissue evidence="1">Whole animal</tissue>
    </source>
</reference>
<sequence>MRTKIKLNYSSPTIKSAKRTKHAQEKGIVVKPILTRDFNTRDQVDLIDMQSSQQGQFKWIFFTNATSRNVWSLGHLLRKERPKSPTNY</sequence>
<gene>
    <name evidence="1" type="ORF">DPMN_092214</name>
</gene>
<comment type="caution">
    <text evidence="1">The sequence shown here is derived from an EMBL/GenBank/DDBJ whole genome shotgun (WGS) entry which is preliminary data.</text>
</comment>
<evidence type="ECO:0000313" key="2">
    <source>
        <dbReference type="Proteomes" id="UP000828390"/>
    </source>
</evidence>
<reference evidence="1" key="2">
    <citation type="submission" date="2020-11" db="EMBL/GenBank/DDBJ databases">
        <authorList>
            <person name="McCartney M.A."/>
            <person name="Auch B."/>
            <person name="Kono T."/>
            <person name="Mallez S."/>
            <person name="Becker A."/>
            <person name="Gohl D.M."/>
            <person name="Silverstein K.A.T."/>
            <person name="Koren S."/>
            <person name="Bechman K.B."/>
            <person name="Herman A."/>
            <person name="Abrahante J.E."/>
            <person name="Garbe J."/>
        </authorList>
    </citation>
    <scope>NUCLEOTIDE SEQUENCE</scope>
    <source>
        <strain evidence="1">Duluth1</strain>
        <tissue evidence="1">Whole animal</tissue>
    </source>
</reference>
<accession>A0A9D4R1G3</accession>
<evidence type="ECO:0000313" key="1">
    <source>
        <dbReference type="EMBL" id="KAH3849810.1"/>
    </source>
</evidence>
<proteinExistence type="predicted"/>
<protein>
    <submittedName>
        <fullName evidence="1">Uncharacterized protein</fullName>
    </submittedName>
</protein>
<dbReference type="EMBL" id="JAIWYP010000003">
    <property type="protein sequence ID" value="KAH3849810.1"/>
    <property type="molecule type" value="Genomic_DNA"/>
</dbReference>
<organism evidence="1 2">
    <name type="scientific">Dreissena polymorpha</name>
    <name type="common">Zebra mussel</name>
    <name type="synonym">Mytilus polymorpha</name>
    <dbReference type="NCBI Taxonomy" id="45954"/>
    <lineage>
        <taxon>Eukaryota</taxon>
        <taxon>Metazoa</taxon>
        <taxon>Spiralia</taxon>
        <taxon>Lophotrochozoa</taxon>
        <taxon>Mollusca</taxon>
        <taxon>Bivalvia</taxon>
        <taxon>Autobranchia</taxon>
        <taxon>Heteroconchia</taxon>
        <taxon>Euheterodonta</taxon>
        <taxon>Imparidentia</taxon>
        <taxon>Neoheterodontei</taxon>
        <taxon>Myida</taxon>
        <taxon>Dreissenoidea</taxon>
        <taxon>Dreissenidae</taxon>
        <taxon>Dreissena</taxon>
    </lineage>
</organism>